<keyword evidence="6" id="KW-0350">Heme biosynthesis</keyword>
<dbReference type="OrthoDB" id="9777553at2"/>
<dbReference type="GO" id="GO:0006782">
    <property type="term" value="P:protoporphyrinogen IX biosynthetic process"/>
    <property type="evidence" value="ECO:0007669"/>
    <property type="project" value="TreeGrafter"/>
</dbReference>
<dbReference type="SUPFAM" id="SSF102886">
    <property type="entry name" value="Coproporphyrinogen III oxidase"/>
    <property type="match status" value="1"/>
</dbReference>
<dbReference type="PRINTS" id="PR00073">
    <property type="entry name" value="COPRGNOXDASE"/>
</dbReference>
<keyword evidence="7" id="KW-0627">Porphyrin biosynthesis</keyword>
<accession>A0A1G5ZLN2</accession>
<evidence type="ECO:0000256" key="6">
    <source>
        <dbReference type="ARBA" id="ARBA00023133"/>
    </source>
</evidence>
<evidence type="ECO:0000256" key="2">
    <source>
        <dbReference type="ARBA" id="ARBA00010644"/>
    </source>
</evidence>
<protein>
    <recommendedName>
        <fullName evidence="4">coproporphyrinogen oxidase</fullName>
        <ecNumber evidence="4">1.3.3.3</ecNumber>
    </recommendedName>
</protein>
<dbReference type="AlphaFoldDB" id="A0A1G5ZLN2"/>
<evidence type="ECO:0000256" key="1">
    <source>
        <dbReference type="ARBA" id="ARBA00005168"/>
    </source>
</evidence>
<dbReference type="NCBIfam" id="NF003727">
    <property type="entry name" value="PRK05330.1"/>
    <property type="match status" value="1"/>
</dbReference>
<comment type="similarity">
    <text evidence="2">Belongs to the aerobic coproporphyrinogen-III oxidase family.</text>
</comment>
<dbReference type="PROSITE" id="PS01021">
    <property type="entry name" value="COPROGEN_OXIDASE"/>
    <property type="match status" value="1"/>
</dbReference>
<dbReference type="EMBL" id="FMXE01000046">
    <property type="protein sequence ID" value="SDA95684.1"/>
    <property type="molecule type" value="Genomic_DNA"/>
</dbReference>
<dbReference type="EC" id="1.3.3.3" evidence="4"/>
<dbReference type="GO" id="GO:0005737">
    <property type="term" value="C:cytoplasm"/>
    <property type="evidence" value="ECO:0007669"/>
    <property type="project" value="TreeGrafter"/>
</dbReference>
<dbReference type="PANTHER" id="PTHR10755:SF0">
    <property type="entry name" value="OXYGEN-DEPENDENT COPROPORPHYRINOGEN-III OXIDASE, MITOCHONDRIAL"/>
    <property type="match status" value="1"/>
</dbReference>
<dbReference type="InterPro" id="IPR018375">
    <property type="entry name" value="Coprogen_oxidase_CS"/>
</dbReference>
<dbReference type="STRING" id="279824.SAMN03080617_04110"/>
<dbReference type="PANTHER" id="PTHR10755">
    <property type="entry name" value="COPROPORPHYRINOGEN III OXIDASE, MITOCHONDRIAL"/>
    <property type="match status" value="1"/>
</dbReference>
<dbReference type="GO" id="GO:0004109">
    <property type="term" value="F:coproporphyrinogen oxidase activity"/>
    <property type="evidence" value="ECO:0007669"/>
    <property type="project" value="UniProtKB-EC"/>
</dbReference>
<dbReference type="Gene3D" id="3.40.1500.10">
    <property type="entry name" value="Coproporphyrinogen III oxidase, aerobic"/>
    <property type="match status" value="1"/>
</dbReference>
<dbReference type="Proteomes" id="UP000198756">
    <property type="component" value="Unassembled WGS sequence"/>
</dbReference>
<evidence type="ECO:0000256" key="4">
    <source>
        <dbReference type="ARBA" id="ARBA00012869"/>
    </source>
</evidence>
<evidence type="ECO:0000256" key="3">
    <source>
        <dbReference type="ARBA" id="ARBA00011738"/>
    </source>
</evidence>
<organism evidence="8 9">
    <name type="scientific">Algoriphagus alkaliphilus</name>
    <dbReference type="NCBI Taxonomy" id="279824"/>
    <lineage>
        <taxon>Bacteria</taxon>
        <taxon>Pseudomonadati</taxon>
        <taxon>Bacteroidota</taxon>
        <taxon>Cytophagia</taxon>
        <taxon>Cytophagales</taxon>
        <taxon>Cyclobacteriaceae</taxon>
        <taxon>Algoriphagus</taxon>
    </lineage>
</organism>
<dbReference type="RefSeq" id="WP_092734503.1">
    <property type="nucleotide sequence ID" value="NZ_FMXE01000046.1"/>
</dbReference>
<evidence type="ECO:0000256" key="7">
    <source>
        <dbReference type="ARBA" id="ARBA00023244"/>
    </source>
</evidence>
<dbReference type="PIRSF" id="PIRSF000166">
    <property type="entry name" value="Coproporphyri_ox"/>
    <property type="match status" value="1"/>
</dbReference>
<comment type="subunit">
    <text evidence="3">Homodimer.</text>
</comment>
<name>A0A1G5ZLN2_9BACT</name>
<keyword evidence="9" id="KW-1185">Reference proteome</keyword>
<evidence type="ECO:0000256" key="5">
    <source>
        <dbReference type="ARBA" id="ARBA00023002"/>
    </source>
</evidence>
<gene>
    <name evidence="8" type="ORF">SAMN03080617_04110</name>
</gene>
<keyword evidence="5" id="KW-0560">Oxidoreductase</keyword>
<dbReference type="Pfam" id="PF01218">
    <property type="entry name" value="Coprogen_oxidas"/>
    <property type="match status" value="1"/>
</dbReference>
<evidence type="ECO:0000313" key="9">
    <source>
        <dbReference type="Proteomes" id="UP000198756"/>
    </source>
</evidence>
<sequence>MSRKTKAEIAEIYSQMQDHICAGLELGDGKGKFIEDRWEREDGGGGRTRIFQNGAIIEKGGVAFSAVHGPTPEKILQKLGLEKADFFATGVSIVLHPFSPMVPIIHMNIRYFEMENGAHWFGGGIDLTPHYLDPQDAKYFHQEVKKVCDQFDQDYYSKFKAWADDYFFVQHRNETRGIGGIFYDRLSAKSDDHFQQILDFSLEIGRLFPRVYTYFMQKNSKIPFGPAEKAWQNLRRGRYVEFNLVWDAGTKFGLDTNGRTESILMSMPPQAEWTYMHEPKAGSAEEFTLNHLKKDIDWLTFD</sequence>
<comment type="pathway">
    <text evidence="1">Porphyrin-containing compound metabolism; protoporphyrin-IX biosynthesis; protoporphyrinogen-IX from coproporphyrinogen-III (O2 route): step 1/1.</text>
</comment>
<proteinExistence type="inferred from homology"/>
<evidence type="ECO:0000313" key="8">
    <source>
        <dbReference type="EMBL" id="SDA95684.1"/>
    </source>
</evidence>
<dbReference type="InterPro" id="IPR036406">
    <property type="entry name" value="Coprogen_oxidase_aer_sf"/>
</dbReference>
<reference evidence="9" key="1">
    <citation type="submission" date="2016-10" db="EMBL/GenBank/DDBJ databases">
        <authorList>
            <person name="Varghese N."/>
            <person name="Submissions S."/>
        </authorList>
    </citation>
    <scope>NUCLEOTIDE SEQUENCE [LARGE SCALE GENOMIC DNA]</scope>
    <source>
        <strain evidence="9">DSM 22703</strain>
    </source>
</reference>
<dbReference type="InterPro" id="IPR001260">
    <property type="entry name" value="Coprogen_oxidase_aer"/>
</dbReference>